<dbReference type="PRINTS" id="PR00039">
    <property type="entry name" value="HTHLYSR"/>
</dbReference>
<accession>A0ABS4G055</accession>
<dbReference type="GO" id="GO:0003677">
    <property type="term" value="F:DNA binding"/>
    <property type="evidence" value="ECO:0007669"/>
    <property type="project" value="UniProtKB-KW"/>
</dbReference>
<dbReference type="InterPro" id="IPR036390">
    <property type="entry name" value="WH_DNA-bd_sf"/>
</dbReference>
<keyword evidence="4" id="KW-0804">Transcription</keyword>
<protein>
    <submittedName>
        <fullName evidence="6">DNA-binding transcriptional LysR family regulator</fullName>
    </submittedName>
</protein>
<evidence type="ECO:0000256" key="1">
    <source>
        <dbReference type="ARBA" id="ARBA00009437"/>
    </source>
</evidence>
<name>A0ABS4G055_9CLOT</name>
<organism evidence="6 7">
    <name type="scientific">Youngiibacter multivorans</name>
    <dbReference type="NCBI Taxonomy" id="937251"/>
    <lineage>
        <taxon>Bacteria</taxon>
        <taxon>Bacillati</taxon>
        <taxon>Bacillota</taxon>
        <taxon>Clostridia</taxon>
        <taxon>Eubacteriales</taxon>
        <taxon>Clostridiaceae</taxon>
        <taxon>Youngiibacter</taxon>
    </lineage>
</organism>
<gene>
    <name evidence="6" type="ORF">J2Z34_000385</name>
</gene>
<comment type="similarity">
    <text evidence="1">Belongs to the LysR transcriptional regulatory family.</text>
</comment>
<keyword evidence="2" id="KW-0805">Transcription regulation</keyword>
<dbReference type="PANTHER" id="PTHR30126:SF40">
    <property type="entry name" value="HTH-TYPE TRANSCRIPTIONAL REGULATOR GLTR"/>
    <property type="match status" value="1"/>
</dbReference>
<evidence type="ECO:0000313" key="6">
    <source>
        <dbReference type="EMBL" id="MBP1917914.1"/>
    </source>
</evidence>
<evidence type="ECO:0000256" key="3">
    <source>
        <dbReference type="ARBA" id="ARBA00023125"/>
    </source>
</evidence>
<dbReference type="EMBL" id="JAGGKC010000002">
    <property type="protein sequence ID" value="MBP1917914.1"/>
    <property type="molecule type" value="Genomic_DNA"/>
</dbReference>
<proteinExistence type="inferred from homology"/>
<dbReference type="RefSeq" id="WP_209458162.1">
    <property type="nucleotide sequence ID" value="NZ_JAGGKC010000002.1"/>
</dbReference>
<keyword evidence="3 6" id="KW-0238">DNA-binding</keyword>
<dbReference type="InterPro" id="IPR000847">
    <property type="entry name" value="LysR_HTH_N"/>
</dbReference>
<evidence type="ECO:0000256" key="4">
    <source>
        <dbReference type="ARBA" id="ARBA00023163"/>
    </source>
</evidence>
<evidence type="ECO:0000259" key="5">
    <source>
        <dbReference type="PROSITE" id="PS50931"/>
    </source>
</evidence>
<dbReference type="PROSITE" id="PS50931">
    <property type="entry name" value="HTH_LYSR"/>
    <property type="match status" value="1"/>
</dbReference>
<feature type="domain" description="HTH lysR-type" evidence="5">
    <location>
        <begin position="1"/>
        <end position="60"/>
    </location>
</feature>
<dbReference type="SUPFAM" id="SSF46785">
    <property type="entry name" value="Winged helix' DNA-binding domain"/>
    <property type="match status" value="1"/>
</dbReference>
<dbReference type="PANTHER" id="PTHR30126">
    <property type="entry name" value="HTH-TYPE TRANSCRIPTIONAL REGULATOR"/>
    <property type="match status" value="1"/>
</dbReference>
<sequence length="306" mass="35573">MNYDLIETFLALAKTLNITKAANQLFMSQSTISYRLKVLETELKVSLFDRDKGYKHIELTKHGEKFLKIAQEYERVSDEISNFANLSMFKTVVVGAVDSVNNFVLNNLYKQLLNDLDDDWRVGIRTLHTREIYDSVSFRTIDVGFALSNLQVPYTEAVKVYEDSLFVVSKHNANFQANKIAPSRLDLTNQIYFNWGEEYSKWHSTYFRQPDSPKFKVDSTLLAFQLLSEGYWFFAPASVCLNMKNLFDFCLYELSIESPVRSVYMVSNTSRISTANSDIAIFKEKTIDYMYELEKQKTDLKNFIMN</sequence>
<dbReference type="SUPFAM" id="SSF53850">
    <property type="entry name" value="Periplasmic binding protein-like II"/>
    <property type="match status" value="1"/>
</dbReference>
<evidence type="ECO:0000313" key="7">
    <source>
        <dbReference type="Proteomes" id="UP001519271"/>
    </source>
</evidence>
<dbReference type="Proteomes" id="UP001519271">
    <property type="component" value="Unassembled WGS sequence"/>
</dbReference>
<evidence type="ECO:0000256" key="2">
    <source>
        <dbReference type="ARBA" id="ARBA00023015"/>
    </source>
</evidence>
<comment type="caution">
    <text evidence="6">The sequence shown here is derived from an EMBL/GenBank/DDBJ whole genome shotgun (WGS) entry which is preliminary data.</text>
</comment>
<dbReference type="InterPro" id="IPR036388">
    <property type="entry name" value="WH-like_DNA-bd_sf"/>
</dbReference>
<keyword evidence="7" id="KW-1185">Reference proteome</keyword>
<reference evidence="6 7" key="1">
    <citation type="submission" date="2021-03" db="EMBL/GenBank/DDBJ databases">
        <title>Genomic Encyclopedia of Type Strains, Phase IV (KMG-IV): sequencing the most valuable type-strain genomes for metagenomic binning, comparative biology and taxonomic classification.</title>
        <authorList>
            <person name="Goeker M."/>
        </authorList>
    </citation>
    <scope>NUCLEOTIDE SEQUENCE [LARGE SCALE GENOMIC DNA]</scope>
    <source>
        <strain evidence="6 7">DSM 6139</strain>
    </source>
</reference>
<dbReference type="Pfam" id="PF00126">
    <property type="entry name" value="HTH_1"/>
    <property type="match status" value="1"/>
</dbReference>
<dbReference type="Gene3D" id="1.10.10.10">
    <property type="entry name" value="Winged helix-like DNA-binding domain superfamily/Winged helix DNA-binding domain"/>
    <property type="match status" value="1"/>
</dbReference>